<feature type="region of interest" description="Disordered" evidence="1">
    <location>
        <begin position="1"/>
        <end position="20"/>
    </location>
</feature>
<organism evidence="2 3">
    <name type="scientific">Cellulomonas chitinilytica</name>
    <dbReference type="NCBI Taxonomy" id="398759"/>
    <lineage>
        <taxon>Bacteria</taxon>
        <taxon>Bacillati</taxon>
        <taxon>Actinomycetota</taxon>
        <taxon>Actinomycetes</taxon>
        <taxon>Micrococcales</taxon>
        <taxon>Cellulomonadaceae</taxon>
        <taxon>Cellulomonas</taxon>
    </lineage>
</organism>
<evidence type="ECO:0000256" key="1">
    <source>
        <dbReference type="SAM" id="MobiDB-lite"/>
    </source>
</evidence>
<proteinExistence type="predicted"/>
<evidence type="ECO:0000313" key="2">
    <source>
        <dbReference type="EMBL" id="GIG21749.1"/>
    </source>
</evidence>
<name>A0A919P683_9CELL</name>
<dbReference type="EMBL" id="BONK01000008">
    <property type="protein sequence ID" value="GIG21749.1"/>
    <property type="molecule type" value="Genomic_DNA"/>
</dbReference>
<dbReference type="Proteomes" id="UP000632740">
    <property type="component" value="Unassembled WGS sequence"/>
</dbReference>
<sequence>MTTQTEPGDTSEPPKDSVDELHANATGVWAVRSTSTTVYYLDLDRRRLLRLRGVGSPAGPYDGCWVPLVSFATLGGEHEVVRVGARNEFLTDPDGWAASYRFWIPRMCSRIDRVDRDVADALSESD</sequence>
<dbReference type="AlphaFoldDB" id="A0A919P683"/>
<reference evidence="2" key="1">
    <citation type="submission" date="2021-01" db="EMBL/GenBank/DDBJ databases">
        <title>Whole genome shotgun sequence of Cellulomonas chitinilytica NBRC 110799.</title>
        <authorList>
            <person name="Komaki H."/>
            <person name="Tamura T."/>
        </authorList>
    </citation>
    <scope>NUCLEOTIDE SEQUENCE</scope>
    <source>
        <strain evidence="2">NBRC 110799</strain>
    </source>
</reference>
<keyword evidence="3" id="KW-1185">Reference proteome</keyword>
<protein>
    <submittedName>
        <fullName evidence="2">Uncharacterized protein</fullName>
    </submittedName>
</protein>
<comment type="caution">
    <text evidence="2">The sequence shown here is derived from an EMBL/GenBank/DDBJ whole genome shotgun (WGS) entry which is preliminary data.</text>
</comment>
<gene>
    <name evidence="2" type="ORF">Cch01nite_24730</name>
</gene>
<accession>A0A919P683</accession>
<evidence type="ECO:0000313" key="3">
    <source>
        <dbReference type="Proteomes" id="UP000632740"/>
    </source>
</evidence>